<feature type="coiled-coil region" evidence="1">
    <location>
        <begin position="1"/>
        <end position="28"/>
    </location>
</feature>
<comment type="caution">
    <text evidence="2">The sequence shown here is derived from an EMBL/GenBank/DDBJ whole genome shotgun (WGS) entry which is preliminary data.</text>
</comment>
<reference evidence="2 3" key="1">
    <citation type="submission" date="2018-10" db="EMBL/GenBank/DDBJ databases">
        <authorList>
            <person name="Chen X."/>
        </authorList>
    </citation>
    <scope>NUCLEOTIDE SEQUENCE [LARGE SCALE GENOMIC DNA]</scope>
    <source>
        <strain evidence="2 3">YIM 102668</strain>
    </source>
</reference>
<dbReference type="Proteomes" id="UP000275348">
    <property type="component" value="Unassembled WGS sequence"/>
</dbReference>
<keyword evidence="1" id="KW-0175">Coiled coil</keyword>
<evidence type="ECO:0000313" key="3">
    <source>
        <dbReference type="Proteomes" id="UP000275348"/>
    </source>
</evidence>
<proteinExistence type="predicted"/>
<sequence>MKDLNKAKELLHELAEKANQAIMAIENDKPISEICDLAVEELDVLIVQISSTILGDSSPIIYPNIDVEM</sequence>
<protein>
    <submittedName>
        <fullName evidence="2">Uncharacterized protein</fullName>
    </submittedName>
</protein>
<accession>A0A3L9MBC3</accession>
<evidence type="ECO:0000313" key="2">
    <source>
        <dbReference type="EMBL" id="RLZ08564.1"/>
    </source>
</evidence>
<gene>
    <name evidence="2" type="ORF">EAH69_09625</name>
</gene>
<dbReference type="AlphaFoldDB" id="A0A3L9MBC3"/>
<name>A0A3L9MBC3_9FLAO</name>
<dbReference type="RefSeq" id="WP_121934994.1">
    <property type="nucleotide sequence ID" value="NZ_RDOJ01000013.1"/>
</dbReference>
<evidence type="ECO:0000256" key="1">
    <source>
        <dbReference type="SAM" id="Coils"/>
    </source>
</evidence>
<dbReference type="EMBL" id="RDOJ01000013">
    <property type="protein sequence ID" value="RLZ08564.1"/>
    <property type="molecule type" value="Genomic_DNA"/>
</dbReference>
<organism evidence="2 3">
    <name type="scientific">Faecalibacter macacae</name>
    <dbReference type="NCBI Taxonomy" id="1859289"/>
    <lineage>
        <taxon>Bacteria</taxon>
        <taxon>Pseudomonadati</taxon>
        <taxon>Bacteroidota</taxon>
        <taxon>Flavobacteriia</taxon>
        <taxon>Flavobacteriales</taxon>
        <taxon>Weeksellaceae</taxon>
        <taxon>Faecalibacter</taxon>
    </lineage>
</organism>
<keyword evidence="3" id="KW-1185">Reference proteome</keyword>